<organism evidence="1">
    <name type="scientific">marine metagenome</name>
    <dbReference type="NCBI Taxonomy" id="408172"/>
    <lineage>
        <taxon>unclassified sequences</taxon>
        <taxon>metagenomes</taxon>
        <taxon>ecological metagenomes</taxon>
    </lineage>
</organism>
<protein>
    <submittedName>
        <fullName evidence="1">Uncharacterized protein</fullName>
    </submittedName>
</protein>
<dbReference type="EMBL" id="UINC01077686">
    <property type="protein sequence ID" value="SVC18032.1"/>
    <property type="molecule type" value="Genomic_DNA"/>
</dbReference>
<sequence length="53" mass="6007">MSEPSIRTLGDSVFPLILNTATVLVEFGFSETTVRIRMFQPKFPNYVTLAHFS</sequence>
<reference evidence="1" key="1">
    <citation type="submission" date="2018-05" db="EMBL/GenBank/DDBJ databases">
        <authorList>
            <person name="Lanie J.A."/>
            <person name="Ng W.-L."/>
            <person name="Kazmierczak K.M."/>
            <person name="Andrzejewski T.M."/>
            <person name="Davidsen T.M."/>
            <person name="Wayne K.J."/>
            <person name="Tettelin H."/>
            <person name="Glass J.I."/>
            <person name="Rusch D."/>
            <person name="Podicherti R."/>
            <person name="Tsui H.-C.T."/>
            <person name="Winkler M.E."/>
        </authorList>
    </citation>
    <scope>NUCLEOTIDE SEQUENCE</scope>
</reference>
<accession>A0A382K3K6</accession>
<dbReference type="AlphaFoldDB" id="A0A382K3K6"/>
<name>A0A382K3K6_9ZZZZ</name>
<gene>
    <name evidence="1" type="ORF">METZ01_LOCUS270886</name>
</gene>
<evidence type="ECO:0000313" key="1">
    <source>
        <dbReference type="EMBL" id="SVC18032.1"/>
    </source>
</evidence>
<proteinExistence type="predicted"/>